<keyword evidence="1" id="KW-1133">Transmembrane helix</keyword>
<organism evidence="3 4">
    <name type="scientific">Antarctobacter heliothermus</name>
    <dbReference type="NCBI Taxonomy" id="74033"/>
    <lineage>
        <taxon>Bacteria</taxon>
        <taxon>Pseudomonadati</taxon>
        <taxon>Pseudomonadota</taxon>
        <taxon>Alphaproteobacteria</taxon>
        <taxon>Rhodobacterales</taxon>
        <taxon>Roseobacteraceae</taxon>
        <taxon>Antarctobacter</taxon>
    </lineage>
</organism>
<proteinExistence type="predicted"/>
<dbReference type="Proteomes" id="UP000198440">
    <property type="component" value="Unassembled WGS sequence"/>
</dbReference>
<evidence type="ECO:0000256" key="1">
    <source>
        <dbReference type="SAM" id="Phobius"/>
    </source>
</evidence>
<keyword evidence="1" id="KW-0472">Membrane</keyword>
<accession>A0A239DW54</accession>
<dbReference type="SUPFAM" id="SSF53300">
    <property type="entry name" value="vWA-like"/>
    <property type="match status" value="1"/>
</dbReference>
<dbReference type="EMBL" id="FZON01000012">
    <property type="protein sequence ID" value="SNS36710.1"/>
    <property type="molecule type" value="Genomic_DNA"/>
</dbReference>
<evidence type="ECO:0000313" key="4">
    <source>
        <dbReference type="Proteomes" id="UP000198440"/>
    </source>
</evidence>
<sequence length="639" mass="70481">MNSRKMLRSKLVRFRTREDGNITIFSVMMALLILVISGAAVDIMRFEATRAVLQTNMDRAVLAAADLDQVQTSDAVVADYMTKAGMDHVLSGSEITYGFNHRTVKAWGKTTIPTFFLKMSGYDELTPPAVSVAEEKISNVEISLVLDISGSMRYNDRMTKLKPAAQAFVSKVMTDQTEGVTTLNLVPFAGQVNPGDILFDYFRGERPKIKGNNGWGNGDQDAPGGSLCNNNAENYDEGLADPSCSDGTAAPVTGGFFSAWPQAISNVVVYFDIDSDDIYDVAHKIEDFPENAPRDADDFFKGAVAYLMAQDSDLHDPEQFLGVSIKGGKEKNRYFQVKGNSNGATSDLGPTKNNGKIPGNTYSYGSIDYTAWESSYVSPNPEVSPDPATDTAEEEAAEPINVNMPGSCIEIYNTEFDTTEMPQSDDYVPHFMFWPIAEDVMDWGWCPGEDTAIQYFSDDEFALNAFIADMRMHDGTGTQYGMKYGLALLDPNNRDEVSHLIANGLVAPRFEGRPIDWHDPETEKYIVLMTDGQTTDQFRPNDPDDPFNGETELQVQGGDSYYTLTPQSTNVTNLQKQCNLAKANGVTVFTIAFETSSSAADDMRQCASSASHFFHVYGDEIDDTFDTIARQINNLRLIQ</sequence>
<evidence type="ECO:0000259" key="2">
    <source>
        <dbReference type="Pfam" id="PF13400"/>
    </source>
</evidence>
<keyword evidence="1" id="KW-0812">Transmembrane</keyword>
<feature type="domain" description="Putative Flp pilus-assembly TadG-like N-terminal" evidence="2">
    <location>
        <begin position="20"/>
        <end position="65"/>
    </location>
</feature>
<dbReference type="InterPro" id="IPR028087">
    <property type="entry name" value="Tad_N"/>
</dbReference>
<dbReference type="RefSeq" id="WP_170941013.1">
    <property type="nucleotide sequence ID" value="NZ_FZON01000012.1"/>
</dbReference>
<name>A0A239DW54_9RHOB</name>
<evidence type="ECO:0000313" key="3">
    <source>
        <dbReference type="EMBL" id="SNS36710.1"/>
    </source>
</evidence>
<dbReference type="AlphaFoldDB" id="A0A239DW54"/>
<gene>
    <name evidence="3" type="ORF">SAMN04488078_101261</name>
</gene>
<reference evidence="3 4" key="1">
    <citation type="submission" date="2017-06" db="EMBL/GenBank/DDBJ databases">
        <authorList>
            <person name="Kim H.J."/>
            <person name="Triplett B.A."/>
        </authorList>
    </citation>
    <scope>NUCLEOTIDE SEQUENCE [LARGE SCALE GENOMIC DNA]</scope>
    <source>
        <strain evidence="3 4">DSM 11445</strain>
    </source>
</reference>
<dbReference type="Pfam" id="PF13400">
    <property type="entry name" value="Tad"/>
    <property type="match status" value="1"/>
</dbReference>
<dbReference type="InterPro" id="IPR036465">
    <property type="entry name" value="vWFA_dom_sf"/>
</dbReference>
<protein>
    <submittedName>
        <fullName evidence="3">Flp pilus assembly protein TadG</fullName>
    </submittedName>
</protein>
<dbReference type="Gene3D" id="3.40.50.410">
    <property type="entry name" value="von Willebrand factor, type A domain"/>
    <property type="match status" value="2"/>
</dbReference>
<feature type="transmembrane region" description="Helical" evidence="1">
    <location>
        <begin position="21"/>
        <end position="41"/>
    </location>
</feature>